<reference evidence="3" key="1">
    <citation type="submission" date="2016-02" db="EMBL/GenBank/DDBJ databases">
        <authorList>
            <person name="liu f."/>
        </authorList>
    </citation>
    <scope>NUCLEOTIDE SEQUENCE [LARGE SCALE GENOMIC DNA]</scope>
</reference>
<dbReference type="RefSeq" id="WP_074457453.1">
    <property type="nucleotide sequence ID" value="NZ_FITM01000103.1"/>
</dbReference>
<evidence type="ECO:0008006" key="4">
    <source>
        <dbReference type="Google" id="ProtNLM"/>
    </source>
</evidence>
<dbReference type="Pfam" id="PF10989">
    <property type="entry name" value="DUF2808"/>
    <property type="match status" value="1"/>
</dbReference>
<dbReference type="EMBL" id="FITM01000103">
    <property type="protein sequence ID" value="SAY38947.1"/>
    <property type="molecule type" value="Genomic_DNA"/>
</dbReference>
<dbReference type="Proteomes" id="UP000182631">
    <property type="component" value="Unassembled WGS sequence"/>
</dbReference>
<dbReference type="InterPro" id="IPR021256">
    <property type="entry name" value="DUF2808"/>
</dbReference>
<dbReference type="OrthoDB" id="464559at2"/>
<evidence type="ECO:0000313" key="2">
    <source>
        <dbReference type="EMBL" id="SAY38947.1"/>
    </source>
</evidence>
<feature type="chain" id="PRO_5007855280" description="DUF2808 domain-containing protein" evidence="1">
    <location>
        <begin position="23"/>
        <end position="182"/>
    </location>
</feature>
<organism evidence="2 3">
    <name type="scientific">Candidatus Synechococcus spongiarum</name>
    <dbReference type="NCBI Taxonomy" id="431041"/>
    <lineage>
        <taxon>Bacteria</taxon>
        <taxon>Bacillati</taxon>
        <taxon>Cyanobacteriota</taxon>
        <taxon>Cyanophyceae</taxon>
        <taxon>Synechococcales</taxon>
        <taxon>Synechococcaceae</taxon>
        <taxon>Synechococcus</taxon>
    </lineage>
</organism>
<name>A0A165AFX4_9SYNE</name>
<evidence type="ECO:0000256" key="1">
    <source>
        <dbReference type="SAM" id="SignalP"/>
    </source>
</evidence>
<proteinExistence type="predicted"/>
<keyword evidence="1" id="KW-0732">Signal</keyword>
<feature type="signal peptide" evidence="1">
    <location>
        <begin position="1"/>
        <end position="22"/>
    </location>
</feature>
<dbReference type="AlphaFoldDB" id="A0A165AFX4"/>
<accession>A0A165AFX4</accession>
<gene>
    <name evidence="2" type="ORF">FLM9_968</name>
</gene>
<sequence length="182" mass="20445">MNRFLALAAGLVLVPWSAPSLAQTSLLEFRWSQDPGYVSLDYRISNNRARRRSSLKLILPTKARKHAILELTVRAPEIFEKWRGKINVDSVKLGYNCIQKSVFAGTKTRCEDYFTLSEVTELGPGVIRITPDAPIPQAETIVVELKIRNPTTTGFYQFNGYATAPGQVQIPTYQGSWLVEID</sequence>
<protein>
    <recommendedName>
        <fullName evidence="4">DUF2808 domain-containing protein</fullName>
    </recommendedName>
</protein>
<evidence type="ECO:0000313" key="3">
    <source>
        <dbReference type="Proteomes" id="UP000182631"/>
    </source>
</evidence>
<keyword evidence="3" id="KW-1185">Reference proteome</keyword>